<feature type="chain" id="PRO_5007489487" description="TonB-dependent receptor plug domain-containing protein" evidence="12">
    <location>
        <begin position="23"/>
        <end position="773"/>
    </location>
</feature>
<evidence type="ECO:0000259" key="13">
    <source>
        <dbReference type="Pfam" id="PF07715"/>
    </source>
</evidence>
<evidence type="ECO:0000256" key="6">
    <source>
        <dbReference type="ARBA" id="ARBA00022729"/>
    </source>
</evidence>
<dbReference type="Pfam" id="PF07715">
    <property type="entry name" value="Plug"/>
    <property type="match status" value="1"/>
</dbReference>
<reference evidence="15" key="1">
    <citation type="submission" date="2016-02" db="EMBL/GenBank/DDBJ databases">
        <authorList>
            <person name="Sanders J.G."/>
            <person name="Lin J.Y."/>
            <person name="Wertz J.T."/>
            <person name="Russell J.A."/>
            <person name="Moreau C.S."/>
            <person name="Powell S."/>
        </authorList>
    </citation>
    <scope>NUCLEOTIDE SEQUENCE [LARGE SCALE GENOMIC DNA]</scope>
    <source>
        <strain evidence="15">CAG34</strain>
    </source>
</reference>
<keyword evidence="3 11" id="KW-1134">Transmembrane beta strand</keyword>
<comment type="caution">
    <text evidence="14">The sequence shown here is derived from an EMBL/GenBank/DDBJ whole genome shotgun (WGS) entry which is preliminary data.</text>
</comment>
<feature type="domain" description="TonB-dependent receptor plug" evidence="13">
    <location>
        <begin position="72"/>
        <end position="167"/>
    </location>
</feature>
<evidence type="ECO:0000256" key="1">
    <source>
        <dbReference type="ARBA" id="ARBA00004571"/>
    </source>
</evidence>
<keyword evidence="8" id="KW-0406">Ion transport</keyword>
<dbReference type="PANTHER" id="PTHR32552">
    <property type="entry name" value="FERRICHROME IRON RECEPTOR-RELATED"/>
    <property type="match status" value="1"/>
</dbReference>
<name>A0A139SSF6_9BACT</name>
<dbReference type="InterPro" id="IPR036942">
    <property type="entry name" value="Beta-barrel_TonB_sf"/>
</dbReference>
<dbReference type="InterPro" id="IPR012910">
    <property type="entry name" value="Plug_dom"/>
</dbReference>
<dbReference type="InterPro" id="IPR037066">
    <property type="entry name" value="Plug_dom_sf"/>
</dbReference>
<keyword evidence="4" id="KW-0410">Iron transport</keyword>
<keyword evidence="5 11" id="KW-0812">Transmembrane</keyword>
<comment type="subcellular location">
    <subcellularLocation>
        <location evidence="1 11">Cell outer membrane</location>
        <topology evidence="1 11">Multi-pass membrane protein</topology>
    </subcellularLocation>
</comment>
<dbReference type="PROSITE" id="PS52016">
    <property type="entry name" value="TONB_DEPENDENT_REC_3"/>
    <property type="match status" value="1"/>
</dbReference>
<dbReference type="Gene3D" id="2.40.170.20">
    <property type="entry name" value="TonB-dependent receptor, beta-barrel domain"/>
    <property type="match status" value="1"/>
</dbReference>
<evidence type="ECO:0000256" key="2">
    <source>
        <dbReference type="ARBA" id="ARBA00022448"/>
    </source>
</evidence>
<evidence type="ECO:0000256" key="7">
    <source>
        <dbReference type="ARBA" id="ARBA00023004"/>
    </source>
</evidence>
<dbReference type="InterPro" id="IPR039426">
    <property type="entry name" value="TonB-dep_rcpt-like"/>
</dbReference>
<gene>
    <name evidence="14" type="ORF">AXK11_02390</name>
</gene>
<evidence type="ECO:0000256" key="3">
    <source>
        <dbReference type="ARBA" id="ARBA00022452"/>
    </source>
</evidence>
<evidence type="ECO:0000313" key="15">
    <source>
        <dbReference type="Proteomes" id="UP000070058"/>
    </source>
</evidence>
<comment type="similarity">
    <text evidence="11">Belongs to the TonB-dependent receptor family.</text>
</comment>
<keyword evidence="6 12" id="KW-0732">Signal</keyword>
<protein>
    <recommendedName>
        <fullName evidence="13">TonB-dependent receptor plug domain-containing protein</fullName>
    </recommendedName>
</protein>
<sequence>MKRNPLLRGVAALALTAPLGFAQLANPEVARAVRGPETEEAVVLSPFEISAHQPARYQAAEAASGGRIRTNIMDSPTSVTVLTGAFLEDVGSARFRDAAKYVAGISESTIPNGHDRVNIRGFQTQGRRIDGFSTFAQSNYDSAAIERIEIIKGPDSVLQPAGVPGGTINLVTKRPQFTPGGYVKAQLGQYDANRVEADVTGPLADGRLAYRLVAAAQDSEGYVKRSYRESLLVSPSLSWRLAPQSLLTLRYEYLDADVANPEGIPVDPGVGTTTGFRLMQGIPRDFNPAPGKKHSVRGAETHALSFHFSSTLTDRLSVRLAGRIGYVDQDEQGFGFGLSHPGGSHNPYTGNWEGGVLWVKTSVDPATPTFVATPAPVVSDTFQHFGVHNISNRRERDIQNDWAYIVDNPAVKSTTMVGFAYNYFHGNVQTRNEQLPDFTVAGWTQPGAPLEFPISRDTRDITSRYQVYLTESLELLDRRLVLSGGVSHLSYNGTSGNKLSAASPPLTVAGQMFPGSGSKATYNYGLVAKPLENLSLYFGHSENAVPAGNFEQVMRGTAPAFSQGKQDEFGAKMLLFGGRLIASVAYYEIEQTGYGVYNPANLVSPAPSPLLPDLILSREAKGWEFQVTGNITPSLSVIASYDDMKNRDPNGVILRGTPEQTAAAFVRYAVTSGPLNGVAVGIGVNYASKAAGDIPRAGFTEASTPDNPIPYQPTFYLPARTIADAYVSYTRGSFVYRVDVTNLTNARHYGHLSRNNIMVGNPAAISGSVTWKF</sequence>
<dbReference type="Gene3D" id="2.170.130.10">
    <property type="entry name" value="TonB-dependent receptor, plug domain"/>
    <property type="match status" value="1"/>
</dbReference>
<evidence type="ECO:0000256" key="11">
    <source>
        <dbReference type="PROSITE-ProRule" id="PRU01360"/>
    </source>
</evidence>
<evidence type="ECO:0000313" key="14">
    <source>
        <dbReference type="EMBL" id="KXU37454.1"/>
    </source>
</evidence>
<keyword evidence="9 11" id="KW-0472">Membrane</keyword>
<dbReference type="SUPFAM" id="SSF56935">
    <property type="entry name" value="Porins"/>
    <property type="match status" value="1"/>
</dbReference>
<accession>A0A139SSF6</accession>
<dbReference type="RefSeq" id="WP_068628879.1">
    <property type="nucleotide sequence ID" value="NZ_LSZQ01000015.1"/>
</dbReference>
<evidence type="ECO:0000256" key="9">
    <source>
        <dbReference type="ARBA" id="ARBA00023136"/>
    </source>
</evidence>
<keyword evidence="10 11" id="KW-0998">Cell outer membrane</keyword>
<dbReference type="Proteomes" id="UP000070058">
    <property type="component" value="Unassembled WGS sequence"/>
</dbReference>
<dbReference type="STRING" id="1548207.AXK11_02390"/>
<keyword evidence="2 11" id="KW-0813">Transport</keyword>
<proteinExistence type="inferred from homology"/>
<keyword evidence="7" id="KW-0408">Iron</keyword>
<feature type="signal peptide" evidence="12">
    <location>
        <begin position="1"/>
        <end position="22"/>
    </location>
</feature>
<evidence type="ECO:0000256" key="5">
    <source>
        <dbReference type="ARBA" id="ARBA00022692"/>
    </source>
</evidence>
<dbReference type="EMBL" id="LSZQ01000015">
    <property type="protein sequence ID" value="KXU37454.1"/>
    <property type="molecule type" value="Genomic_DNA"/>
</dbReference>
<dbReference type="OrthoDB" id="174857at2"/>
<evidence type="ECO:0000256" key="4">
    <source>
        <dbReference type="ARBA" id="ARBA00022496"/>
    </source>
</evidence>
<dbReference type="GO" id="GO:0009279">
    <property type="term" value="C:cell outer membrane"/>
    <property type="evidence" value="ECO:0007669"/>
    <property type="project" value="UniProtKB-SubCell"/>
</dbReference>
<dbReference type="AlphaFoldDB" id="A0A139SSF6"/>
<dbReference type="PANTHER" id="PTHR32552:SF68">
    <property type="entry name" value="FERRICHROME OUTER MEMBRANE TRANSPORTER_PHAGE RECEPTOR"/>
    <property type="match status" value="1"/>
</dbReference>
<evidence type="ECO:0000256" key="10">
    <source>
        <dbReference type="ARBA" id="ARBA00023237"/>
    </source>
</evidence>
<dbReference type="GO" id="GO:0015344">
    <property type="term" value="F:siderophore uptake transmembrane transporter activity"/>
    <property type="evidence" value="ECO:0007669"/>
    <property type="project" value="TreeGrafter"/>
</dbReference>
<keyword evidence="15" id="KW-1185">Reference proteome</keyword>
<evidence type="ECO:0000256" key="8">
    <source>
        <dbReference type="ARBA" id="ARBA00023065"/>
    </source>
</evidence>
<organism evidence="14 15">
    <name type="scientific">Cephaloticoccus primus</name>
    <dbReference type="NCBI Taxonomy" id="1548207"/>
    <lineage>
        <taxon>Bacteria</taxon>
        <taxon>Pseudomonadati</taxon>
        <taxon>Verrucomicrobiota</taxon>
        <taxon>Opitutia</taxon>
        <taxon>Opitutales</taxon>
        <taxon>Opitutaceae</taxon>
        <taxon>Cephaloticoccus</taxon>
    </lineage>
</organism>
<evidence type="ECO:0000256" key="12">
    <source>
        <dbReference type="SAM" id="SignalP"/>
    </source>
</evidence>